<dbReference type="FunFam" id="3.40.30.10:FF:000010">
    <property type="entry name" value="Glutathione peroxidase"/>
    <property type="match status" value="1"/>
</dbReference>
<dbReference type="RefSeq" id="WP_043220873.1">
    <property type="nucleotide sequence ID" value="NZ_CP007511.1"/>
</dbReference>
<dbReference type="EMBL" id="CP007511">
    <property type="protein sequence ID" value="AJE15761.1"/>
    <property type="molecule type" value="Genomic_DNA"/>
</dbReference>
<sequence>MHDALFDLPCTTIDGQLRTLADYPAKVLLIVNTASQCGFTPQYKGLEQLWRTYRDRGLVVLGFPCDQFGGQEPDSESEIAAFCERRFGVSFPLFAKVEVNGGEAHPLFVELKKRAPGLLGSKAIKWNFTKFLVADGGRTVRRYSSRTPPETLGAVIEQYL</sequence>
<dbReference type="Gene3D" id="3.40.30.10">
    <property type="entry name" value="Glutaredoxin"/>
    <property type="match status" value="1"/>
</dbReference>
<protein>
    <recommendedName>
        <fullName evidence="5">Glutathione peroxidase</fullName>
    </recommendedName>
</protein>
<reference evidence="6 8" key="3">
    <citation type="journal article" name="Genome Announc.">
        <title>Complete Genome Sequence of Pseudomonas balearica DSM 6083T.</title>
        <authorList>
            <person name="Bennasar-Figueras A."/>
            <person name="Salva-Serra F."/>
            <person name="Jaen-Luchoro D."/>
            <person name="Segui C."/>
            <person name="Aliaga F."/>
            <person name="Busquets A."/>
            <person name="Gomila M."/>
            <person name="Moore E.R."/>
            <person name="Lalucat J."/>
        </authorList>
    </citation>
    <scope>NUCLEOTIDE SEQUENCE [LARGE SCALE GENOMIC DNA]</scope>
    <source>
        <strain evidence="8">DSM 6083</strain>
        <strain evidence="6">DSM6083</strain>
    </source>
</reference>
<dbReference type="GO" id="GO:0034599">
    <property type="term" value="P:cellular response to oxidative stress"/>
    <property type="evidence" value="ECO:0007669"/>
    <property type="project" value="TreeGrafter"/>
</dbReference>
<dbReference type="Proteomes" id="UP000182276">
    <property type="component" value="Unassembled WGS sequence"/>
</dbReference>
<evidence type="ECO:0000256" key="4">
    <source>
        <dbReference type="PIRSR" id="PIRSR000303-1"/>
    </source>
</evidence>
<name>A0A8D3Y1W6_9GAMM</name>
<dbReference type="EMBL" id="FNHO01000005">
    <property type="protein sequence ID" value="SDM52233.1"/>
    <property type="molecule type" value="Genomic_DNA"/>
</dbReference>
<dbReference type="KEGG" id="pbm:CL52_12260"/>
<evidence type="ECO:0000313" key="9">
    <source>
        <dbReference type="Proteomes" id="UP000182276"/>
    </source>
</evidence>
<evidence type="ECO:0000313" key="7">
    <source>
        <dbReference type="EMBL" id="SDM52233.1"/>
    </source>
</evidence>
<dbReference type="CDD" id="cd00340">
    <property type="entry name" value="GSH_Peroxidase"/>
    <property type="match status" value="1"/>
</dbReference>
<evidence type="ECO:0000256" key="1">
    <source>
        <dbReference type="ARBA" id="ARBA00006926"/>
    </source>
</evidence>
<comment type="similarity">
    <text evidence="1 5">Belongs to the glutathione peroxidase family.</text>
</comment>
<evidence type="ECO:0000313" key="8">
    <source>
        <dbReference type="Proteomes" id="UP000031271"/>
    </source>
</evidence>
<accession>A0A8D3Y1W6</accession>
<reference evidence="8" key="1">
    <citation type="submission" date="2014-03" db="EMBL/GenBank/DDBJ databases">
        <title>Complete genome of Pseudomonas balearica DSM 6083T, a sewage water isolate from an enrichment with 2-methylnaphthalene.</title>
        <authorList>
            <person name="Salva-Serra F."/>
            <person name="Jaen-Luchoro D."/>
            <person name="Busquets A."/>
            <person name="Pena A."/>
            <person name="Gomila M."/>
            <person name="Bosch R."/>
            <person name="Nogales B."/>
            <person name="Garcia-Valdes E."/>
            <person name="Lalucat J."/>
            <person name="Bennasar A."/>
        </authorList>
    </citation>
    <scope>NUCLEOTIDE SEQUENCE [LARGE SCALE GENOMIC DNA]</scope>
    <source>
        <strain evidence="8">DSM 6083</strain>
    </source>
</reference>
<keyword evidence="3 5" id="KW-0560">Oxidoreductase</keyword>
<keyword evidence="2 5" id="KW-0575">Peroxidase</keyword>
<dbReference type="AlphaFoldDB" id="A0A8D3Y1W6"/>
<dbReference type="PANTHER" id="PTHR11592:SF78">
    <property type="entry name" value="GLUTATHIONE PEROXIDASE"/>
    <property type="match status" value="1"/>
</dbReference>
<evidence type="ECO:0000256" key="3">
    <source>
        <dbReference type="ARBA" id="ARBA00023002"/>
    </source>
</evidence>
<feature type="active site" evidence="4">
    <location>
        <position position="37"/>
    </location>
</feature>
<dbReference type="GO" id="GO:0004601">
    <property type="term" value="F:peroxidase activity"/>
    <property type="evidence" value="ECO:0007669"/>
    <property type="project" value="UniProtKB-KW"/>
</dbReference>
<evidence type="ECO:0000256" key="2">
    <source>
        <dbReference type="ARBA" id="ARBA00022559"/>
    </source>
</evidence>
<dbReference type="PRINTS" id="PR01011">
    <property type="entry name" value="GLUTPROXDASE"/>
</dbReference>
<dbReference type="Proteomes" id="UP000031271">
    <property type="component" value="Chromosome"/>
</dbReference>
<organism evidence="6 8">
    <name type="scientific">Stutzerimonas balearica DSM 6083</name>
    <dbReference type="NCBI Taxonomy" id="1123016"/>
    <lineage>
        <taxon>Bacteria</taxon>
        <taxon>Pseudomonadati</taxon>
        <taxon>Pseudomonadota</taxon>
        <taxon>Gammaproteobacteria</taxon>
        <taxon>Pseudomonadales</taxon>
        <taxon>Pseudomonadaceae</taxon>
        <taxon>Stutzerimonas</taxon>
    </lineage>
</organism>
<dbReference type="InterPro" id="IPR036249">
    <property type="entry name" value="Thioredoxin-like_sf"/>
</dbReference>
<dbReference type="PROSITE" id="PS51355">
    <property type="entry name" value="GLUTATHIONE_PEROXID_3"/>
    <property type="match status" value="1"/>
</dbReference>
<dbReference type="SUPFAM" id="SSF52833">
    <property type="entry name" value="Thioredoxin-like"/>
    <property type="match status" value="1"/>
</dbReference>
<dbReference type="InterPro" id="IPR000889">
    <property type="entry name" value="Glutathione_peroxidase"/>
</dbReference>
<dbReference type="PANTHER" id="PTHR11592">
    <property type="entry name" value="GLUTATHIONE PEROXIDASE"/>
    <property type="match status" value="1"/>
</dbReference>
<evidence type="ECO:0000256" key="5">
    <source>
        <dbReference type="RuleBase" id="RU000499"/>
    </source>
</evidence>
<dbReference type="Pfam" id="PF00255">
    <property type="entry name" value="GSHPx"/>
    <property type="match status" value="1"/>
</dbReference>
<gene>
    <name evidence="6" type="ORF">CL52_12260</name>
    <name evidence="7" type="ORF">SAMN05660875_105365</name>
</gene>
<evidence type="ECO:0000313" key="6">
    <source>
        <dbReference type="EMBL" id="AJE15761.1"/>
    </source>
</evidence>
<dbReference type="GeneID" id="77260676"/>
<dbReference type="PIRSF" id="PIRSF000303">
    <property type="entry name" value="Glutathion_perox"/>
    <property type="match status" value="1"/>
</dbReference>
<reference evidence="7 9" key="2">
    <citation type="submission" date="2016-10" db="EMBL/GenBank/DDBJ databases">
        <authorList>
            <person name="Varghese N."/>
            <person name="Submissions S."/>
        </authorList>
    </citation>
    <scope>NUCLEOTIDE SEQUENCE [LARGE SCALE GENOMIC DNA]</scope>
    <source>
        <strain evidence="7 9">DSM 6083</strain>
    </source>
</reference>
<keyword evidence="9" id="KW-1185">Reference proteome</keyword>
<proteinExistence type="inferred from homology"/>